<dbReference type="EMBL" id="AUZX01001609">
    <property type="protein sequence ID" value="EQD78653.1"/>
    <property type="molecule type" value="Genomic_DNA"/>
</dbReference>
<feature type="non-terminal residue" evidence="2">
    <location>
        <position position="174"/>
    </location>
</feature>
<organism evidence="2">
    <name type="scientific">mine drainage metagenome</name>
    <dbReference type="NCBI Taxonomy" id="410659"/>
    <lineage>
        <taxon>unclassified sequences</taxon>
        <taxon>metagenomes</taxon>
        <taxon>ecological metagenomes</taxon>
    </lineage>
</organism>
<accession>T1CBH3</accession>
<dbReference type="GO" id="GO:0004520">
    <property type="term" value="F:DNA endonuclease activity"/>
    <property type="evidence" value="ECO:0007669"/>
    <property type="project" value="TreeGrafter"/>
</dbReference>
<protein>
    <submittedName>
        <fullName evidence="2">Smr protein/MutS2</fullName>
    </submittedName>
</protein>
<dbReference type="PROSITE" id="PS50828">
    <property type="entry name" value="SMR"/>
    <property type="match status" value="1"/>
</dbReference>
<feature type="domain" description="Smr" evidence="1">
    <location>
        <begin position="95"/>
        <end position="174"/>
    </location>
</feature>
<sequence length="174" mass="19380">MCVSDPEDERRLFREAVRGVKPLARPARVHERPKPRPAARFARAERLAVLEESLRDVPLDPALEGGDTLVFRRPGVPPAVLRRLRRGEFRVQGEIDLHGLTVRQAKEALREFLAEALRRNWRCVRIVHGKGLRSGHRGPVLKATVASVLRRLGPVLAFVSARPADGGTGAVYVL</sequence>
<evidence type="ECO:0000259" key="1">
    <source>
        <dbReference type="PROSITE" id="PS50828"/>
    </source>
</evidence>
<dbReference type="PANTHER" id="PTHR35562">
    <property type="entry name" value="DNA ENDONUCLEASE SMRA-RELATED"/>
    <property type="match status" value="1"/>
</dbReference>
<proteinExistence type="predicted"/>
<reference evidence="2" key="2">
    <citation type="journal article" date="2014" name="ISME J.">
        <title>Microbial stratification in low pH oxic and suboxic macroscopic growths along an acid mine drainage.</title>
        <authorList>
            <person name="Mendez-Garcia C."/>
            <person name="Mesa V."/>
            <person name="Sprenger R.R."/>
            <person name="Richter M."/>
            <person name="Diez M.S."/>
            <person name="Solano J."/>
            <person name="Bargiela R."/>
            <person name="Golyshina O.V."/>
            <person name="Manteca A."/>
            <person name="Ramos J.L."/>
            <person name="Gallego J.R."/>
            <person name="Llorente I."/>
            <person name="Martins Dos Santos V.A."/>
            <person name="Jensen O.N."/>
            <person name="Pelaez A.I."/>
            <person name="Sanchez J."/>
            <person name="Ferrer M."/>
        </authorList>
    </citation>
    <scope>NUCLEOTIDE SEQUENCE</scope>
</reference>
<name>T1CBH3_9ZZZZ</name>
<dbReference type="PANTHER" id="PTHR35562:SF2">
    <property type="entry name" value="DNA ENDONUCLEASE SMRA-RELATED"/>
    <property type="match status" value="1"/>
</dbReference>
<dbReference type="Pfam" id="PF01713">
    <property type="entry name" value="Smr"/>
    <property type="match status" value="1"/>
</dbReference>
<dbReference type="SMART" id="SM00463">
    <property type="entry name" value="SMR"/>
    <property type="match status" value="1"/>
</dbReference>
<dbReference type="Gene3D" id="3.30.1370.110">
    <property type="match status" value="1"/>
</dbReference>
<dbReference type="InterPro" id="IPR036063">
    <property type="entry name" value="Smr_dom_sf"/>
</dbReference>
<dbReference type="AlphaFoldDB" id="T1CBH3"/>
<reference evidence="2" key="1">
    <citation type="submission" date="2013-08" db="EMBL/GenBank/DDBJ databases">
        <authorList>
            <person name="Mendez C."/>
            <person name="Richter M."/>
            <person name="Ferrer M."/>
            <person name="Sanchez J."/>
        </authorList>
    </citation>
    <scope>NUCLEOTIDE SEQUENCE</scope>
</reference>
<comment type="caution">
    <text evidence="2">The sequence shown here is derived from an EMBL/GenBank/DDBJ whole genome shotgun (WGS) entry which is preliminary data.</text>
</comment>
<dbReference type="InterPro" id="IPR002625">
    <property type="entry name" value="Smr_dom"/>
</dbReference>
<evidence type="ECO:0000313" key="2">
    <source>
        <dbReference type="EMBL" id="EQD78653.1"/>
    </source>
</evidence>
<dbReference type="SUPFAM" id="SSF160443">
    <property type="entry name" value="SMR domain-like"/>
    <property type="match status" value="1"/>
</dbReference>
<gene>
    <name evidence="2" type="ORF">B1A_02150</name>
</gene>